<name>A0ABR3MGN6_9TELE</name>
<proteinExistence type="predicted"/>
<reference evidence="2 3" key="1">
    <citation type="submission" date="2023-09" db="EMBL/GenBank/DDBJ databases">
        <authorList>
            <person name="Wang M."/>
        </authorList>
    </citation>
    <scope>NUCLEOTIDE SEQUENCE [LARGE SCALE GENOMIC DNA]</scope>
    <source>
        <strain evidence="2">GT-2023</strain>
        <tissue evidence="2">Liver</tissue>
    </source>
</reference>
<sequence length="225" mass="24623">MLTQEVQQSVHTLKPQMFYSIYSAALGQCQSHSYFLPPADTLAPIPSGANQTAQPVPPVSRLRNLHTLYLLDIQTISISVHVSLSIARPVSPPPPPPPFPPPPPPPPRLYPPSSLLPPTLFPLTKLALAPSIWSPFLQQPRTCSHLLSCWTALNISSDARAILALATSLSFNPSVRSELCLPPASAFFFKKRKTPSRSEAKRIADATNLQTTPSLSIRHPYQQTN</sequence>
<accession>A0ABR3MGN6</accession>
<comment type="caution">
    <text evidence="2">The sequence shown here is derived from an EMBL/GenBank/DDBJ whole genome shotgun (WGS) entry which is preliminary data.</text>
</comment>
<feature type="region of interest" description="Disordered" evidence="1">
    <location>
        <begin position="91"/>
        <end position="111"/>
    </location>
</feature>
<feature type="compositionally biased region" description="Pro residues" evidence="1">
    <location>
        <begin position="91"/>
        <end position="110"/>
    </location>
</feature>
<keyword evidence="3" id="KW-1185">Reference proteome</keyword>
<gene>
    <name evidence="2" type="ORF">QQF64_005883</name>
</gene>
<protein>
    <submittedName>
        <fullName evidence="2">Uncharacterized protein</fullName>
    </submittedName>
</protein>
<organism evidence="2 3">
    <name type="scientific">Cirrhinus molitorella</name>
    <name type="common">mud carp</name>
    <dbReference type="NCBI Taxonomy" id="172907"/>
    <lineage>
        <taxon>Eukaryota</taxon>
        <taxon>Metazoa</taxon>
        <taxon>Chordata</taxon>
        <taxon>Craniata</taxon>
        <taxon>Vertebrata</taxon>
        <taxon>Euteleostomi</taxon>
        <taxon>Actinopterygii</taxon>
        <taxon>Neopterygii</taxon>
        <taxon>Teleostei</taxon>
        <taxon>Ostariophysi</taxon>
        <taxon>Cypriniformes</taxon>
        <taxon>Cyprinidae</taxon>
        <taxon>Labeoninae</taxon>
        <taxon>Labeonini</taxon>
        <taxon>Cirrhinus</taxon>
    </lineage>
</organism>
<evidence type="ECO:0000313" key="2">
    <source>
        <dbReference type="EMBL" id="KAL1263144.1"/>
    </source>
</evidence>
<evidence type="ECO:0000313" key="3">
    <source>
        <dbReference type="Proteomes" id="UP001558613"/>
    </source>
</evidence>
<dbReference type="Proteomes" id="UP001558613">
    <property type="component" value="Unassembled WGS sequence"/>
</dbReference>
<evidence type="ECO:0000256" key="1">
    <source>
        <dbReference type="SAM" id="MobiDB-lite"/>
    </source>
</evidence>
<dbReference type="EMBL" id="JAYMGO010000013">
    <property type="protein sequence ID" value="KAL1263144.1"/>
    <property type="molecule type" value="Genomic_DNA"/>
</dbReference>